<dbReference type="PANTHER" id="PTHR23028:SF131">
    <property type="entry name" value="BLR2367 PROTEIN"/>
    <property type="match status" value="1"/>
</dbReference>
<feature type="transmembrane region" description="Helical" evidence="1">
    <location>
        <begin position="185"/>
        <end position="204"/>
    </location>
</feature>
<keyword evidence="1" id="KW-1133">Transmembrane helix</keyword>
<feature type="transmembrane region" description="Helical" evidence="1">
    <location>
        <begin position="85"/>
        <end position="105"/>
    </location>
</feature>
<feature type="transmembrane region" description="Helical" evidence="1">
    <location>
        <begin position="159"/>
        <end position="179"/>
    </location>
</feature>
<dbReference type="EMBL" id="UOEE01000090">
    <property type="protein sequence ID" value="VAV89573.1"/>
    <property type="molecule type" value="Genomic_DNA"/>
</dbReference>
<dbReference type="GO" id="GO:0016020">
    <property type="term" value="C:membrane"/>
    <property type="evidence" value="ECO:0007669"/>
    <property type="project" value="TreeGrafter"/>
</dbReference>
<feature type="domain" description="Acyltransferase 3" evidence="2">
    <location>
        <begin position="8"/>
        <end position="329"/>
    </location>
</feature>
<dbReference type="GO" id="GO:0000271">
    <property type="term" value="P:polysaccharide biosynthetic process"/>
    <property type="evidence" value="ECO:0007669"/>
    <property type="project" value="TreeGrafter"/>
</dbReference>
<proteinExistence type="predicted"/>
<sequence>MKLLRLQNIQALRALAVLMVVFVHLMMNERRASEDQILSPLFVYGVSGVDLFFVISGFIMVYISQGKFGSWPFSAQFILERAARIYPPAMLFTALTIVGIVVAGTSEKWLPNNNILFSFLLLPQAKIPLLSVAWTLIHELYFYLVFSVFLLTKPRWLPLWLLLWTGFVLAGNQAGIWPLNPWTKIIFHPLTFEFIAGAVVGLLAIHFKPRWGLGCLLVGAGLFLAGMVWLYPGVIEKFPYGWPRVLAFTPGAALMVYGAFAMEAVGGGKPPKFLIQIGNWSYSLYLSHLLVIATLAHIWMRFARQGVIDNILFVLVAFTAVFVVAVLSYVLFERPILRIAKTNIKRWFHSKSDN</sequence>
<dbReference type="Pfam" id="PF01757">
    <property type="entry name" value="Acyl_transf_3"/>
    <property type="match status" value="1"/>
</dbReference>
<dbReference type="AlphaFoldDB" id="A0A3B0RZ07"/>
<organism evidence="3">
    <name type="scientific">hydrothermal vent metagenome</name>
    <dbReference type="NCBI Taxonomy" id="652676"/>
    <lineage>
        <taxon>unclassified sequences</taxon>
        <taxon>metagenomes</taxon>
        <taxon>ecological metagenomes</taxon>
    </lineage>
</organism>
<dbReference type="InterPro" id="IPR050879">
    <property type="entry name" value="Acyltransferase_3"/>
</dbReference>
<protein>
    <submittedName>
        <fullName evidence="3">Exopolysaccharide production protein ExoZ</fullName>
    </submittedName>
</protein>
<dbReference type="GO" id="GO:0016747">
    <property type="term" value="F:acyltransferase activity, transferring groups other than amino-acyl groups"/>
    <property type="evidence" value="ECO:0007669"/>
    <property type="project" value="InterPro"/>
</dbReference>
<feature type="transmembrane region" description="Helical" evidence="1">
    <location>
        <begin position="41"/>
        <end position="64"/>
    </location>
</feature>
<feature type="transmembrane region" description="Helical" evidence="1">
    <location>
        <begin position="12"/>
        <end position="29"/>
    </location>
</feature>
<gene>
    <name evidence="3" type="ORF">MNBD_ALPHA06-2029</name>
</gene>
<reference evidence="3" key="1">
    <citation type="submission" date="2018-06" db="EMBL/GenBank/DDBJ databases">
        <authorList>
            <person name="Zhirakovskaya E."/>
        </authorList>
    </citation>
    <scope>NUCLEOTIDE SEQUENCE</scope>
</reference>
<accession>A0A3B0RZ07</accession>
<feature type="transmembrane region" description="Helical" evidence="1">
    <location>
        <begin position="282"/>
        <end position="299"/>
    </location>
</feature>
<evidence type="ECO:0000256" key="1">
    <source>
        <dbReference type="SAM" id="Phobius"/>
    </source>
</evidence>
<evidence type="ECO:0000259" key="2">
    <source>
        <dbReference type="Pfam" id="PF01757"/>
    </source>
</evidence>
<feature type="transmembrane region" description="Helical" evidence="1">
    <location>
        <begin position="242"/>
        <end position="261"/>
    </location>
</feature>
<keyword evidence="1" id="KW-0472">Membrane</keyword>
<dbReference type="PANTHER" id="PTHR23028">
    <property type="entry name" value="ACETYLTRANSFERASE"/>
    <property type="match status" value="1"/>
</dbReference>
<feature type="transmembrane region" description="Helical" evidence="1">
    <location>
        <begin position="311"/>
        <end position="332"/>
    </location>
</feature>
<evidence type="ECO:0000313" key="3">
    <source>
        <dbReference type="EMBL" id="VAV89573.1"/>
    </source>
</evidence>
<feature type="transmembrane region" description="Helical" evidence="1">
    <location>
        <begin position="125"/>
        <end position="152"/>
    </location>
</feature>
<feature type="transmembrane region" description="Helical" evidence="1">
    <location>
        <begin position="211"/>
        <end position="230"/>
    </location>
</feature>
<name>A0A3B0RZ07_9ZZZZ</name>
<dbReference type="InterPro" id="IPR002656">
    <property type="entry name" value="Acyl_transf_3_dom"/>
</dbReference>
<keyword evidence="1" id="KW-0812">Transmembrane</keyword>